<feature type="non-terminal residue" evidence="1">
    <location>
        <position position="1"/>
    </location>
</feature>
<gene>
    <name evidence="1" type="ORF">SPELUC_LOCUS9900</name>
</gene>
<feature type="non-terminal residue" evidence="1">
    <location>
        <position position="94"/>
    </location>
</feature>
<dbReference type="EMBL" id="CAJVPW010017282">
    <property type="protein sequence ID" value="CAG8675849.1"/>
    <property type="molecule type" value="Genomic_DNA"/>
</dbReference>
<keyword evidence="2" id="KW-1185">Reference proteome</keyword>
<name>A0ACA9NT32_9GLOM</name>
<reference evidence="1" key="1">
    <citation type="submission" date="2021-06" db="EMBL/GenBank/DDBJ databases">
        <authorList>
            <person name="Kallberg Y."/>
            <person name="Tangrot J."/>
            <person name="Rosling A."/>
        </authorList>
    </citation>
    <scope>NUCLEOTIDE SEQUENCE</scope>
    <source>
        <strain evidence="1">28 12/20/2015</strain>
    </source>
</reference>
<accession>A0ACA9NT32</accession>
<dbReference type="Proteomes" id="UP000789366">
    <property type="component" value="Unassembled WGS sequence"/>
</dbReference>
<proteinExistence type="predicted"/>
<evidence type="ECO:0000313" key="1">
    <source>
        <dbReference type="EMBL" id="CAG8675849.1"/>
    </source>
</evidence>
<comment type="caution">
    <text evidence="1">The sequence shown here is derived from an EMBL/GenBank/DDBJ whole genome shotgun (WGS) entry which is preliminary data.</text>
</comment>
<evidence type="ECO:0000313" key="2">
    <source>
        <dbReference type="Proteomes" id="UP000789366"/>
    </source>
</evidence>
<sequence>ANDPYIDNSAEWAQIERPSKNSNNLQLQAFDESITLDNSFQTYNEIEMPITDMNIEPSNDDQMSNSFNNSTEDLTFNSAITNTISELKNAKFTL</sequence>
<organism evidence="1 2">
    <name type="scientific">Cetraspora pellucida</name>
    <dbReference type="NCBI Taxonomy" id="1433469"/>
    <lineage>
        <taxon>Eukaryota</taxon>
        <taxon>Fungi</taxon>
        <taxon>Fungi incertae sedis</taxon>
        <taxon>Mucoromycota</taxon>
        <taxon>Glomeromycotina</taxon>
        <taxon>Glomeromycetes</taxon>
        <taxon>Diversisporales</taxon>
        <taxon>Gigasporaceae</taxon>
        <taxon>Cetraspora</taxon>
    </lineage>
</organism>
<protein>
    <submittedName>
        <fullName evidence="1">8976_t:CDS:1</fullName>
    </submittedName>
</protein>